<keyword evidence="2" id="KW-1185">Reference proteome</keyword>
<dbReference type="EMBL" id="MRCA01000004">
    <property type="protein sequence ID" value="OKH14432.1"/>
    <property type="molecule type" value="Genomic_DNA"/>
</dbReference>
<reference evidence="1 2" key="1">
    <citation type="submission" date="2016-11" db="EMBL/GenBank/DDBJ databases">
        <title>Draft Genome Sequences of Nine Cyanobacterial Strains from Diverse Habitats.</title>
        <authorList>
            <person name="Zhu T."/>
            <person name="Hou S."/>
            <person name="Lu X."/>
            <person name="Hess W.R."/>
        </authorList>
    </citation>
    <scope>NUCLEOTIDE SEQUENCE [LARGE SCALE GENOMIC DNA]</scope>
    <source>
        <strain evidence="1 2">NIES-592</strain>
    </source>
</reference>
<name>A0A1U7H0N4_9CYAN</name>
<comment type="caution">
    <text evidence="1">The sequence shown here is derived from an EMBL/GenBank/DDBJ whole genome shotgun (WGS) entry which is preliminary data.</text>
</comment>
<evidence type="ECO:0000313" key="2">
    <source>
        <dbReference type="Proteomes" id="UP000186391"/>
    </source>
</evidence>
<dbReference type="AlphaFoldDB" id="A0A1U7H0N4"/>
<dbReference type="Proteomes" id="UP000186391">
    <property type="component" value="Unassembled WGS sequence"/>
</dbReference>
<accession>A0A1U7H0N4</accession>
<evidence type="ECO:0000313" key="1">
    <source>
        <dbReference type="EMBL" id="OKH14432.1"/>
    </source>
</evidence>
<gene>
    <name evidence="1" type="ORF">NIES592_10255</name>
</gene>
<organism evidence="1 2">
    <name type="scientific">Fischerella major NIES-592</name>
    <dbReference type="NCBI Taxonomy" id="210994"/>
    <lineage>
        <taxon>Bacteria</taxon>
        <taxon>Bacillati</taxon>
        <taxon>Cyanobacteriota</taxon>
        <taxon>Cyanophyceae</taxon>
        <taxon>Nostocales</taxon>
        <taxon>Hapalosiphonaceae</taxon>
        <taxon>Fischerella</taxon>
    </lineage>
</organism>
<proteinExistence type="predicted"/>
<protein>
    <submittedName>
        <fullName evidence="1">Uncharacterized protein</fullName>
    </submittedName>
</protein>
<sequence length="103" mass="11037">MCGAGSGRWGSGGSVRGVKEIFYPCTSHTPPLREALWVIFEKPGFARLRGFAIVTESGASAVDGSPGIKHLASKTATPSLLRVYIPLILLILLTPSFKPEKLR</sequence>